<dbReference type="Gene3D" id="3.40.50.2000">
    <property type="entry name" value="Glycogen Phosphorylase B"/>
    <property type="match status" value="2"/>
</dbReference>
<sequence length="482" mass="53828">MASIESRHILVVAVVGRRTHLAPLLEICRALHGWGHRITIAGMEGQLYDLPDFVQGTYAVCRPMDPVQDAEIHFNVGEAVSSSRAGRKVLASTLMFFDSFYPEIHQNLRPIVAQRTGPAAFDFILADFLEIAAVDLALEFNVPYATCSSQLSFPLGTASFVPGLPGLQQDILTTENASPRQRIYETWIALLLLVDMLPWFRARVALRAKNTKIRDRAHLHFVNSFWGFETPRALHPLVVPVGPLIRETWSPLTSEFSDFLSNRSSVVYVAFGTLAALTPTRFMKLWNTLRALLEEGRIDGAIWSVKKVPESATTGEYSDSKINGNILLSPWVPQRAVLAHKATKLFISHAGSASAFEAMYHGVPTLCMPHHGDQNANALRCELNGVGFRLDKHKFTAAEAAQRAILLLEDKDGHFRSNILRMQRIVTLRARIGPQEAAVKIQEVLFDHEARLIKPGGLEMSRPPHLEMPSARMGFWKRLKSF</sequence>
<dbReference type="EMBL" id="MZNU01000077">
    <property type="protein sequence ID" value="OWP05204.1"/>
    <property type="molecule type" value="Genomic_DNA"/>
</dbReference>
<keyword evidence="5" id="KW-1185">Reference proteome</keyword>
<evidence type="ECO:0000313" key="5">
    <source>
        <dbReference type="Proteomes" id="UP000242519"/>
    </source>
</evidence>
<name>A0A218ZBU7_9HELO</name>
<evidence type="ECO:0000256" key="2">
    <source>
        <dbReference type="ARBA" id="ARBA00022679"/>
    </source>
</evidence>
<dbReference type="GO" id="GO:0008194">
    <property type="term" value="F:UDP-glycosyltransferase activity"/>
    <property type="evidence" value="ECO:0007669"/>
    <property type="project" value="InterPro"/>
</dbReference>
<proteinExistence type="inferred from homology"/>
<reference evidence="4 5" key="1">
    <citation type="submission" date="2017-04" db="EMBL/GenBank/DDBJ databases">
        <title>Draft genome sequence of Marssonina coronaria NL1: causal agent of apple blotch.</title>
        <authorList>
            <person name="Cheng Q."/>
        </authorList>
    </citation>
    <scope>NUCLEOTIDE SEQUENCE [LARGE SCALE GENOMIC DNA]</scope>
    <source>
        <strain evidence="4 5">NL1</strain>
    </source>
</reference>
<dbReference type="InterPro" id="IPR002213">
    <property type="entry name" value="UDP_glucos_trans"/>
</dbReference>
<evidence type="ECO:0000256" key="1">
    <source>
        <dbReference type="ARBA" id="ARBA00022676"/>
    </source>
</evidence>
<evidence type="ECO:0000256" key="3">
    <source>
        <dbReference type="RuleBase" id="RU003718"/>
    </source>
</evidence>
<dbReference type="InterPro" id="IPR050271">
    <property type="entry name" value="UDP-glycosyltransferase"/>
</dbReference>
<dbReference type="STRING" id="503106.A0A218ZBU7"/>
<dbReference type="InterPro" id="IPR035595">
    <property type="entry name" value="UDP_glycos_trans_CS"/>
</dbReference>
<dbReference type="Pfam" id="PF00201">
    <property type="entry name" value="UDPGT"/>
    <property type="match status" value="1"/>
</dbReference>
<comment type="caution">
    <text evidence="4">The sequence shown here is derived from an EMBL/GenBank/DDBJ whole genome shotgun (WGS) entry which is preliminary data.</text>
</comment>
<dbReference type="SUPFAM" id="SSF53756">
    <property type="entry name" value="UDP-Glycosyltransferase/glycogen phosphorylase"/>
    <property type="match status" value="1"/>
</dbReference>
<dbReference type="PANTHER" id="PTHR48043">
    <property type="entry name" value="EG:EG0003.4 PROTEIN-RELATED"/>
    <property type="match status" value="1"/>
</dbReference>
<dbReference type="AlphaFoldDB" id="A0A218ZBU7"/>
<accession>A0A218ZBU7</accession>
<dbReference type="PANTHER" id="PTHR48043:SF145">
    <property type="entry name" value="FI06409P-RELATED"/>
    <property type="match status" value="1"/>
</dbReference>
<dbReference type="OrthoDB" id="5835829at2759"/>
<dbReference type="Proteomes" id="UP000242519">
    <property type="component" value="Unassembled WGS sequence"/>
</dbReference>
<dbReference type="PROSITE" id="PS00375">
    <property type="entry name" value="UDPGT"/>
    <property type="match status" value="1"/>
</dbReference>
<keyword evidence="2 3" id="KW-0808">Transferase</keyword>
<dbReference type="InParanoid" id="A0A218ZBU7"/>
<dbReference type="CDD" id="cd03784">
    <property type="entry name" value="GT1_Gtf-like"/>
    <property type="match status" value="1"/>
</dbReference>
<gene>
    <name evidence="4" type="ORF">B2J93_3335</name>
</gene>
<organism evidence="4 5">
    <name type="scientific">Diplocarpon coronariae</name>
    <dbReference type="NCBI Taxonomy" id="2795749"/>
    <lineage>
        <taxon>Eukaryota</taxon>
        <taxon>Fungi</taxon>
        <taxon>Dikarya</taxon>
        <taxon>Ascomycota</taxon>
        <taxon>Pezizomycotina</taxon>
        <taxon>Leotiomycetes</taxon>
        <taxon>Helotiales</taxon>
        <taxon>Drepanopezizaceae</taxon>
        <taxon>Diplocarpon</taxon>
    </lineage>
</organism>
<protein>
    <submittedName>
        <fullName evidence="4">UDP-glucosyl transferase family protein</fullName>
    </submittedName>
</protein>
<evidence type="ECO:0000313" key="4">
    <source>
        <dbReference type="EMBL" id="OWP05204.1"/>
    </source>
</evidence>
<comment type="similarity">
    <text evidence="3">Belongs to the UDP-glycosyltransferase family.</text>
</comment>
<keyword evidence="1 3" id="KW-0328">Glycosyltransferase</keyword>